<accession>A0A2W4WIP6</accession>
<dbReference type="GO" id="GO:0005092">
    <property type="term" value="F:GDP-dissociation inhibitor activity"/>
    <property type="evidence" value="ECO:0007669"/>
    <property type="project" value="TreeGrafter"/>
</dbReference>
<evidence type="ECO:0000256" key="1">
    <source>
        <dbReference type="ARBA" id="ARBA00004496"/>
    </source>
</evidence>
<keyword evidence="4" id="KW-0472">Membrane</keyword>
<evidence type="ECO:0000313" key="6">
    <source>
        <dbReference type="Proteomes" id="UP000249081"/>
    </source>
</evidence>
<proteinExistence type="predicted"/>
<dbReference type="InterPro" id="IPR052386">
    <property type="entry name" value="GPSM"/>
</dbReference>
<feature type="transmembrane region" description="Helical" evidence="4">
    <location>
        <begin position="132"/>
        <end position="152"/>
    </location>
</feature>
<dbReference type="PANTHER" id="PTHR45954">
    <property type="entry name" value="LD33695P"/>
    <property type="match status" value="1"/>
</dbReference>
<gene>
    <name evidence="5" type="ORF">DCF17_04130</name>
</gene>
<dbReference type="SUPFAM" id="SSF48452">
    <property type="entry name" value="TPR-like"/>
    <property type="match status" value="1"/>
</dbReference>
<keyword evidence="4" id="KW-0812">Transmembrane</keyword>
<dbReference type="Gene3D" id="1.25.40.10">
    <property type="entry name" value="Tetratricopeptide repeat domain"/>
    <property type="match status" value="1"/>
</dbReference>
<dbReference type="PANTHER" id="PTHR45954:SF1">
    <property type="entry name" value="LD33695P"/>
    <property type="match status" value="1"/>
</dbReference>
<keyword evidence="3" id="KW-0677">Repeat</keyword>
<reference evidence="6" key="1">
    <citation type="submission" date="2018-04" db="EMBL/GenBank/DDBJ databases">
        <authorList>
            <person name="Cornet L."/>
        </authorList>
    </citation>
    <scope>NUCLEOTIDE SEQUENCE [LARGE SCALE GENOMIC DNA]</scope>
</reference>
<comment type="caution">
    <text evidence="5">The sequence shown here is derived from an EMBL/GenBank/DDBJ whole genome shotgun (WGS) entry which is preliminary data.</text>
</comment>
<dbReference type="AlphaFoldDB" id="A0A2W4WIP6"/>
<name>A0A2W4WIP6_9CYAN</name>
<dbReference type="GO" id="GO:0005938">
    <property type="term" value="C:cell cortex"/>
    <property type="evidence" value="ECO:0007669"/>
    <property type="project" value="TreeGrafter"/>
</dbReference>
<feature type="transmembrane region" description="Helical" evidence="4">
    <location>
        <begin position="101"/>
        <end position="120"/>
    </location>
</feature>
<evidence type="ECO:0000256" key="2">
    <source>
        <dbReference type="ARBA" id="ARBA00022490"/>
    </source>
</evidence>
<feature type="non-terminal residue" evidence="5">
    <location>
        <position position="1"/>
    </location>
</feature>
<keyword evidence="2" id="KW-0963">Cytoplasm</keyword>
<organism evidence="5 6">
    <name type="scientific">Shackletoniella antarctica</name>
    <dbReference type="NCBI Taxonomy" id="268115"/>
    <lineage>
        <taxon>Bacteria</taxon>
        <taxon>Bacillati</taxon>
        <taxon>Cyanobacteriota</taxon>
        <taxon>Cyanophyceae</taxon>
        <taxon>Oculatellales</taxon>
        <taxon>Oculatellaceae</taxon>
        <taxon>Shackletoniella</taxon>
    </lineage>
</organism>
<protein>
    <recommendedName>
        <fullName evidence="7">Tetratricopeptide repeat protein</fullName>
    </recommendedName>
</protein>
<dbReference type="GO" id="GO:0001965">
    <property type="term" value="F:G-protein alpha-subunit binding"/>
    <property type="evidence" value="ECO:0007669"/>
    <property type="project" value="TreeGrafter"/>
</dbReference>
<dbReference type="InterPro" id="IPR011990">
    <property type="entry name" value="TPR-like_helical_dom_sf"/>
</dbReference>
<dbReference type="Pfam" id="PF13424">
    <property type="entry name" value="TPR_12"/>
    <property type="match status" value="1"/>
</dbReference>
<evidence type="ECO:0000256" key="3">
    <source>
        <dbReference type="ARBA" id="ARBA00022737"/>
    </source>
</evidence>
<sequence>GNAYQSLGQYQRSIEFQQQHLDIAREIGDRRGEAISQWNLNNTYQQRGRLKLAVHHRHQAYRIWQDMQLPLAAAPFPAWTKNMAQNLGDDWAEQLIASEKIMAWLLLPLFYCVFILRTVLSSLTRLQKGLKLHPLAFWFILGVALVLLVAWLR</sequence>
<keyword evidence="4" id="KW-1133">Transmembrane helix</keyword>
<evidence type="ECO:0000256" key="4">
    <source>
        <dbReference type="SAM" id="Phobius"/>
    </source>
</evidence>
<dbReference type="EMBL" id="QBMN01000018">
    <property type="protein sequence ID" value="PZO44332.1"/>
    <property type="molecule type" value="Genomic_DNA"/>
</dbReference>
<reference evidence="5 6" key="2">
    <citation type="submission" date="2018-06" db="EMBL/GenBank/DDBJ databases">
        <title>Metagenomic assembly of (sub)arctic Cyanobacteria and their associated microbiome from non-axenic cultures.</title>
        <authorList>
            <person name="Baurain D."/>
        </authorList>
    </citation>
    <scope>NUCLEOTIDE SEQUENCE [LARGE SCALE GENOMIC DNA]</scope>
    <source>
        <strain evidence="5">ULC041bin1</strain>
    </source>
</reference>
<comment type="subcellular location">
    <subcellularLocation>
        <location evidence="1">Cytoplasm</location>
    </subcellularLocation>
</comment>
<evidence type="ECO:0008006" key="7">
    <source>
        <dbReference type="Google" id="ProtNLM"/>
    </source>
</evidence>
<evidence type="ECO:0000313" key="5">
    <source>
        <dbReference type="EMBL" id="PZO44332.1"/>
    </source>
</evidence>
<dbReference type="Proteomes" id="UP000249081">
    <property type="component" value="Unassembled WGS sequence"/>
</dbReference>